<protein>
    <submittedName>
        <fullName evidence="8">Photosystem I P700 chlorophyll a apoprotein A2</fullName>
        <ecNumber evidence="8">1.97.1.12</ecNumber>
    </submittedName>
</protein>
<keyword evidence="3" id="KW-0998">Cell outer membrane</keyword>
<keyword evidence="9" id="KW-1185">Reference proteome</keyword>
<sequence length="216" mass="22589">MTSFKTSLSPLMLGLMVSVALPAYAQESTDASTDAAADPVFEEVVSETVEAAEEVADVTEVAVEEVEAAADDAPTLEEIAASDDNLEMRDDEEGEPDTMVMLSDVLFGFGDATLQPEAIATLSSIAPSLAELGAFTLNGHTDSVGDEAFNVALGERRAAAVRDWLVSEGGLSADGITVNGVGEADPIVPNRAEDGTDLPENRAQNRRVEFVVPDEG</sequence>
<evidence type="ECO:0000256" key="4">
    <source>
        <dbReference type="PROSITE-ProRule" id="PRU00473"/>
    </source>
</evidence>
<dbReference type="EMBL" id="OMKW01000002">
    <property type="protein sequence ID" value="SPF29054.1"/>
    <property type="molecule type" value="Genomic_DNA"/>
</dbReference>
<evidence type="ECO:0000256" key="5">
    <source>
        <dbReference type="SAM" id="MobiDB-lite"/>
    </source>
</evidence>
<accession>A0A2R8AA11</accession>
<dbReference type="Proteomes" id="UP000244932">
    <property type="component" value="Unassembled WGS sequence"/>
</dbReference>
<gene>
    <name evidence="8" type="primary">psaB</name>
    <name evidence="8" type="ORF">POI8812_01359</name>
</gene>
<dbReference type="InterPro" id="IPR050330">
    <property type="entry name" value="Bact_OuterMem_StrucFunc"/>
</dbReference>
<dbReference type="PANTHER" id="PTHR30329:SF21">
    <property type="entry name" value="LIPOPROTEIN YIAD-RELATED"/>
    <property type="match status" value="1"/>
</dbReference>
<dbReference type="CDD" id="cd07185">
    <property type="entry name" value="OmpA_C-like"/>
    <property type="match status" value="1"/>
</dbReference>
<dbReference type="PRINTS" id="PR01021">
    <property type="entry name" value="OMPADOMAIN"/>
</dbReference>
<evidence type="ECO:0000256" key="2">
    <source>
        <dbReference type="ARBA" id="ARBA00023136"/>
    </source>
</evidence>
<dbReference type="EC" id="1.97.1.12" evidence="8"/>
<dbReference type="PANTHER" id="PTHR30329">
    <property type="entry name" value="STATOR ELEMENT OF FLAGELLAR MOTOR COMPLEX"/>
    <property type="match status" value="1"/>
</dbReference>
<keyword evidence="8" id="KW-0560">Oxidoreductase</keyword>
<evidence type="ECO:0000256" key="1">
    <source>
        <dbReference type="ARBA" id="ARBA00004442"/>
    </source>
</evidence>
<feature type="region of interest" description="Disordered" evidence="5">
    <location>
        <begin position="190"/>
        <end position="216"/>
    </location>
</feature>
<name>A0A2R8AA11_9RHOB</name>
<dbReference type="InterPro" id="IPR006664">
    <property type="entry name" value="OMP_bac"/>
</dbReference>
<dbReference type="Gene3D" id="3.30.1330.60">
    <property type="entry name" value="OmpA-like domain"/>
    <property type="match status" value="1"/>
</dbReference>
<keyword evidence="6" id="KW-0732">Signal</keyword>
<dbReference type="GO" id="GO:0016491">
    <property type="term" value="F:oxidoreductase activity"/>
    <property type="evidence" value="ECO:0007669"/>
    <property type="project" value="UniProtKB-KW"/>
</dbReference>
<evidence type="ECO:0000313" key="8">
    <source>
        <dbReference type="EMBL" id="SPF29054.1"/>
    </source>
</evidence>
<feature type="signal peptide" evidence="6">
    <location>
        <begin position="1"/>
        <end position="25"/>
    </location>
</feature>
<feature type="domain" description="OmpA-like" evidence="7">
    <location>
        <begin position="94"/>
        <end position="216"/>
    </location>
</feature>
<dbReference type="RefSeq" id="WP_162844940.1">
    <property type="nucleotide sequence ID" value="NZ_OMKW01000002.1"/>
</dbReference>
<feature type="chain" id="PRO_5015336381" evidence="6">
    <location>
        <begin position="26"/>
        <end position="216"/>
    </location>
</feature>
<dbReference type="InterPro" id="IPR036737">
    <property type="entry name" value="OmpA-like_sf"/>
</dbReference>
<dbReference type="Pfam" id="PF00691">
    <property type="entry name" value="OmpA"/>
    <property type="match status" value="1"/>
</dbReference>
<reference evidence="8 9" key="1">
    <citation type="submission" date="2018-03" db="EMBL/GenBank/DDBJ databases">
        <authorList>
            <person name="Keele B.F."/>
        </authorList>
    </citation>
    <scope>NUCLEOTIDE SEQUENCE [LARGE SCALE GENOMIC DNA]</scope>
    <source>
        <strain evidence="8 9">CeCT 8812</strain>
    </source>
</reference>
<keyword evidence="2 4" id="KW-0472">Membrane</keyword>
<evidence type="ECO:0000256" key="3">
    <source>
        <dbReference type="ARBA" id="ARBA00023237"/>
    </source>
</evidence>
<evidence type="ECO:0000313" key="9">
    <source>
        <dbReference type="Proteomes" id="UP000244932"/>
    </source>
</evidence>
<proteinExistence type="predicted"/>
<comment type="subcellular location">
    <subcellularLocation>
        <location evidence="1">Cell outer membrane</location>
    </subcellularLocation>
</comment>
<dbReference type="PROSITE" id="PS51123">
    <property type="entry name" value="OMPA_2"/>
    <property type="match status" value="1"/>
</dbReference>
<evidence type="ECO:0000259" key="7">
    <source>
        <dbReference type="PROSITE" id="PS51123"/>
    </source>
</evidence>
<dbReference type="GO" id="GO:0009279">
    <property type="term" value="C:cell outer membrane"/>
    <property type="evidence" value="ECO:0007669"/>
    <property type="project" value="UniProtKB-SubCell"/>
</dbReference>
<dbReference type="SUPFAM" id="SSF103088">
    <property type="entry name" value="OmpA-like"/>
    <property type="match status" value="1"/>
</dbReference>
<dbReference type="AlphaFoldDB" id="A0A2R8AA11"/>
<organism evidence="8 9">
    <name type="scientific">Pontivivens insulae</name>
    <dbReference type="NCBI Taxonomy" id="1639689"/>
    <lineage>
        <taxon>Bacteria</taxon>
        <taxon>Pseudomonadati</taxon>
        <taxon>Pseudomonadota</taxon>
        <taxon>Alphaproteobacteria</taxon>
        <taxon>Rhodobacterales</taxon>
        <taxon>Paracoccaceae</taxon>
        <taxon>Pontivivens</taxon>
    </lineage>
</organism>
<dbReference type="InterPro" id="IPR006665">
    <property type="entry name" value="OmpA-like"/>
</dbReference>
<evidence type="ECO:0000256" key="6">
    <source>
        <dbReference type="SAM" id="SignalP"/>
    </source>
</evidence>